<dbReference type="EMBL" id="CM000853">
    <property type="protein sequence ID" value="KRG89659.1"/>
    <property type="molecule type" value="Genomic_DNA"/>
</dbReference>
<dbReference type="EnsemblPlants" id="KRG89659">
    <property type="protein sequence ID" value="KRG89659"/>
    <property type="gene ID" value="GLYMA_20G038100"/>
</dbReference>
<name>K7N194_SOYBN</name>
<keyword evidence="4" id="KW-1185">Reference proteome</keyword>
<dbReference type="HOGENOM" id="CLU_1177175_0_0_1"/>
<dbReference type="Proteomes" id="UP000008827">
    <property type="component" value="Chromosome 20"/>
</dbReference>
<dbReference type="InterPro" id="IPR014476">
    <property type="entry name" value="AHL15-29"/>
</dbReference>
<dbReference type="SMR" id="K7N194"/>
<dbReference type="GO" id="GO:0005634">
    <property type="term" value="C:nucleus"/>
    <property type="evidence" value="ECO:0000318"/>
    <property type="project" value="GO_Central"/>
</dbReference>
<sequence length="244" mass="26639">MTNNSMVISIFHNSLSFDLDLTSSWDNNTSSSFQRSRCPPSPATNQPLENLALPNPSTKKPCGRPAGSKNKPKTTPFSRAQPMEPCMKVIIVNVTPSSDIIDLTIPNVFGMITEATLNSLHGVDALTLRRPFTLFSLNGSYLYNNHYALNPGATPAPPLSFRISFSTCQGQVFGGAIGGRVIASNDASQTICTFKNPMMYASRDKEMDEGDDNKNNNYKNNSKYFNGSDELSGFNMISCGARGW</sequence>
<dbReference type="AlphaFoldDB" id="K7N194"/>
<evidence type="ECO:0000256" key="1">
    <source>
        <dbReference type="SAM" id="MobiDB-lite"/>
    </source>
</evidence>
<dbReference type="PANTHER" id="PTHR31100:SF63">
    <property type="entry name" value="AT-HOOK MOTIF NUCLEAR-LOCALIZED PROTEIN"/>
    <property type="match status" value="1"/>
</dbReference>
<reference evidence="2 3" key="1">
    <citation type="journal article" date="2010" name="Nature">
        <title>Genome sequence of the palaeopolyploid soybean.</title>
        <authorList>
            <person name="Schmutz J."/>
            <person name="Cannon S.B."/>
            <person name="Schlueter J."/>
            <person name="Ma J."/>
            <person name="Mitros T."/>
            <person name="Nelson W."/>
            <person name="Hyten D.L."/>
            <person name="Song Q."/>
            <person name="Thelen J.J."/>
            <person name="Cheng J."/>
            <person name="Xu D."/>
            <person name="Hellsten U."/>
            <person name="May G.D."/>
            <person name="Yu Y."/>
            <person name="Sakurai T."/>
            <person name="Umezawa T."/>
            <person name="Bhattacharyya M.K."/>
            <person name="Sandhu D."/>
            <person name="Valliyodan B."/>
            <person name="Lindquist E."/>
            <person name="Peto M."/>
            <person name="Grant D."/>
            <person name="Shu S."/>
            <person name="Goodstein D."/>
            <person name="Barry K."/>
            <person name="Futrell-Griggs M."/>
            <person name="Abernathy B."/>
            <person name="Du J."/>
            <person name="Tian Z."/>
            <person name="Zhu L."/>
            <person name="Gill N."/>
            <person name="Joshi T."/>
            <person name="Libault M."/>
            <person name="Sethuraman A."/>
            <person name="Zhang X.-C."/>
            <person name="Shinozaki K."/>
            <person name="Nguyen H.T."/>
            <person name="Wing R.A."/>
            <person name="Cregan P."/>
            <person name="Specht J."/>
            <person name="Grimwood J."/>
            <person name="Rokhsar D."/>
            <person name="Stacey G."/>
            <person name="Shoemaker R.C."/>
            <person name="Jackson S.A."/>
        </authorList>
    </citation>
    <scope>NUCLEOTIDE SEQUENCE [LARGE SCALE GENOMIC DNA]</scope>
    <source>
        <strain evidence="3">cv. Williams 82</strain>
        <tissue evidence="2">Callus</tissue>
    </source>
</reference>
<dbReference type="Gene3D" id="3.30.1330.80">
    <property type="entry name" value="Hypothetical protein, similar to alpha- acetolactate decarboxylase, domain 2"/>
    <property type="match status" value="1"/>
</dbReference>
<reference evidence="3" key="2">
    <citation type="submission" date="2018-02" db="UniProtKB">
        <authorList>
            <consortium name="EnsemblPlants"/>
        </authorList>
    </citation>
    <scope>IDENTIFICATION</scope>
    <source>
        <strain evidence="3">Williams 82</strain>
    </source>
</reference>
<dbReference type="PaxDb" id="3847-GLYMA20G05170.2"/>
<feature type="region of interest" description="Disordered" evidence="1">
    <location>
        <begin position="28"/>
        <end position="80"/>
    </location>
</feature>
<dbReference type="FunFam" id="3.30.1330.80:FF:000009">
    <property type="entry name" value="AT-hook motif nuclear-localized protein 17"/>
    <property type="match status" value="1"/>
</dbReference>
<accession>K7N194</accession>
<proteinExistence type="predicted"/>
<dbReference type="GO" id="GO:0003680">
    <property type="term" value="F:minor groove of adenine-thymine-rich DNA binding"/>
    <property type="evidence" value="ECO:0000318"/>
    <property type="project" value="GO_Central"/>
</dbReference>
<evidence type="ECO:0000313" key="2">
    <source>
        <dbReference type="EMBL" id="KRG89659.1"/>
    </source>
</evidence>
<reference evidence="2" key="3">
    <citation type="submission" date="2018-07" db="EMBL/GenBank/DDBJ databases">
        <title>WGS assembly of Glycine max.</title>
        <authorList>
            <person name="Schmutz J."/>
            <person name="Cannon S."/>
            <person name="Schlueter J."/>
            <person name="Ma J."/>
            <person name="Mitros T."/>
            <person name="Nelson W."/>
            <person name="Hyten D."/>
            <person name="Song Q."/>
            <person name="Thelen J."/>
            <person name="Cheng J."/>
            <person name="Xu D."/>
            <person name="Hellsten U."/>
            <person name="May G."/>
            <person name="Yu Y."/>
            <person name="Sakurai T."/>
            <person name="Umezawa T."/>
            <person name="Bhattacharyya M."/>
            <person name="Sandhu D."/>
            <person name="Valliyodan B."/>
            <person name="Lindquist E."/>
            <person name="Peto M."/>
            <person name="Grant D."/>
            <person name="Shu S."/>
            <person name="Goodstein D."/>
            <person name="Barry K."/>
            <person name="Futrell-Griggs M."/>
            <person name="Abernathy B."/>
            <person name="Du J."/>
            <person name="Tian Z."/>
            <person name="Zhu L."/>
            <person name="Gill N."/>
            <person name="Joshi T."/>
            <person name="Libault M."/>
            <person name="Sethuraman A."/>
            <person name="Zhang X."/>
            <person name="Shinozaki K."/>
            <person name="Nguyen H."/>
            <person name="Wing R."/>
            <person name="Cregan P."/>
            <person name="Specht J."/>
            <person name="Grimwood J."/>
            <person name="Rokhsar D."/>
            <person name="Stacey G."/>
            <person name="Shoemaker R."/>
            <person name="Jackson S."/>
        </authorList>
    </citation>
    <scope>NUCLEOTIDE SEQUENCE</scope>
    <source>
        <tissue evidence="2">Callus</tissue>
    </source>
</reference>
<dbReference type="GO" id="GO:0003700">
    <property type="term" value="F:DNA-binding transcription factor activity"/>
    <property type="evidence" value="ECO:0000318"/>
    <property type="project" value="GO_Central"/>
</dbReference>
<dbReference type="Gramene" id="KRG89659">
    <property type="protein sequence ID" value="KRG89659"/>
    <property type="gene ID" value="GLYMA_20G038100"/>
</dbReference>
<organism evidence="3">
    <name type="scientific">Glycine max</name>
    <name type="common">Soybean</name>
    <name type="synonym">Glycine hispida</name>
    <dbReference type="NCBI Taxonomy" id="3847"/>
    <lineage>
        <taxon>Eukaryota</taxon>
        <taxon>Viridiplantae</taxon>
        <taxon>Streptophyta</taxon>
        <taxon>Embryophyta</taxon>
        <taxon>Tracheophyta</taxon>
        <taxon>Spermatophyta</taxon>
        <taxon>Magnoliopsida</taxon>
        <taxon>eudicotyledons</taxon>
        <taxon>Gunneridae</taxon>
        <taxon>Pentapetalae</taxon>
        <taxon>rosids</taxon>
        <taxon>fabids</taxon>
        <taxon>Fabales</taxon>
        <taxon>Fabaceae</taxon>
        <taxon>Papilionoideae</taxon>
        <taxon>50 kb inversion clade</taxon>
        <taxon>NPAAA clade</taxon>
        <taxon>indigoferoid/millettioid clade</taxon>
        <taxon>Phaseoleae</taxon>
        <taxon>Glycine</taxon>
        <taxon>Glycine subgen. Soja</taxon>
    </lineage>
</organism>
<evidence type="ECO:0000313" key="3">
    <source>
        <dbReference type="EnsemblPlants" id="KRG89659"/>
    </source>
</evidence>
<gene>
    <name evidence="2" type="ORF">GLYMA_20G038100</name>
</gene>
<evidence type="ECO:0000313" key="4">
    <source>
        <dbReference type="Proteomes" id="UP000008827"/>
    </source>
</evidence>
<dbReference type="InParanoid" id="K7N194"/>
<dbReference type="PANTHER" id="PTHR31100">
    <property type="entry name" value="AT-HOOK MOTIF NUCLEAR-LOCALIZED PROTEIN 15"/>
    <property type="match status" value="1"/>
</dbReference>
<dbReference type="SUPFAM" id="SSF117856">
    <property type="entry name" value="AF0104/ALDC/Ptd012-like"/>
    <property type="match status" value="1"/>
</dbReference>
<protein>
    <submittedName>
        <fullName evidence="2 3">Uncharacterized protein</fullName>
    </submittedName>
</protein>